<dbReference type="Gene3D" id="1.10.1740.10">
    <property type="match status" value="1"/>
</dbReference>
<evidence type="ECO:0000256" key="2">
    <source>
        <dbReference type="ARBA" id="ARBA00023015"/>
    </source>
</evidence>
<dbReference type="InterPro" id="IPR013324">
    <property type="entry name" value="RNA_pol_sigma_r3/r4-like"/>
</dbReference>
<reference evidence="8 9" key="1">
    <citation type="submission" date="2017-02" db="EMBL/GenBank/DDBJ databases">
        <title>The complete genomic sequence of a novel cold adapted crude oil-degrading bacterium Planococcus qaidamina Y42.</title>
        <authorList>
            <person name="Yang R."/>
        </authorList>
    </citation>
    <scope>NUCLEOTIDE SEQUENCE [LARGE SCALE GENOMIC DNA]</scope>
    <source>
        <strain evidence="8 9">Y42</strain>
    </source>
</reference>
<name>A0A1Q2L4I9_9BACL</name>
<accession>A0A1Q2L4I9</accession>
<evidence type="ECO:0000256" key="3">
    <source>
        <dbReference type="ARBA" id="ARBA00023082"/>
    </source>
</evidence>
<dbReference type="Proteomes" id="UP000188184">
    <property type="component" value="Chromosome"/>
</dbReference>
<dbReference type="Gene3D" id="1.10.10.10">
    <property type="entry name" value="Winged helix-like DNA-binding domain superfamily/Winged helix DNA-binding domain"/>
    <property type="match status" value="1"/>
</dbReference>
<feature type="domain" description="RNA polymerase sigma-70 region 2" evidence="6">
    <location>
        <begin position="28"/>
        <end position="90"/>
    </location>
</feature>
<proteinExistence type="inferred from homology"/>
<dbReference type="PANTHER" id="PTHR43133">
    <property type="entry name" value="RNA POLYMERASE ECF-TYPE SIGMA FACTO"/>
    <property type="match status" value="1"/>
</dbReference>
<gene>
    <name evidence="8" type="ORF">B0X71_03775</name>
</gene>
<dbReference type="GO" id="GO:0006352">
    <property type="term" value="P:DNA-templated transcription initiation"/>
    <property type="evidence" value="ECO:0007669"/>
    <property type="project" value="InterPro"/>
</dbReference>
<evidence type="ECO:0000256" key="4">
    <source>
        <dbReference type="ARBA" id="ARBA00023125"/>
    </source>
</evidence>
<dbReference type="InterPro" id="IPR036388">
    <property type="entry name" value="WH-like_DNA-bd_sf"/>
</dbReference>
<keyword evidence="2" id="KW-0805">Transcription regulation</keyword>
<dbReference type="PANTHER" id="PTHR43133:SF8">
    <property type="entry name" value="RNA POLYMERASE SIGMA FACTOR HI_1459-RELATED"/>
    <property type="match status" value="1"/>
</dbReference>
<evidence type="ECO:0000259" key="7">
    <source>
        <dbReference type="Pfam" id="PF08281"/>
    </source>
</evidence>
<feature type="domain" description="RNA polymerase sigma factor 70 region 4 type 2" evidence="7">
    <location>
        <begin position="112"/>
        <end position="164"/>
    </location>
</feature>
<dbReference type="Pfam" id="PF08281">
    <property type="entry name" value="Sigma70_r4_2"/>
    <property type="match status" value="1"/>
</dbReference>
<dbReference type="GO" id="GO:0016987">
    <property type="term" value="F:sigma factor activity"/>
    <property type="evidence" value="ECO:0007669"/>
    <property type="project" value="UniProtKB-KW"/>
</dbReference>
<sequence length="241" mass="27819">MNVQSELRTLRDEKHDQPAERLEAQLHELYPKLRRYCRFLTRNTSDWEDIAQETLAKAWQQYRYQPQVTAALLNKIAHNVWIDTVRKRSRELLEEMPGESHPETSRIDDHLEAVQQLMNRLTPKQAVVFALKEGFRFQLSEIAELLNTSEPAVKAAIHRAKQRLAAEETDTVNPLIEQYWETADHQEIERILQEAFRTQDPTILIGAIPSIRSLAKDTGPVCSVHGIHHARRSSATVYLAA</sequence>
<keyword evidence="3" id="KW-0731">Sigma factor</keyword>
<keyword evidence="4" id="KW-0238">DNA-binding</keyword>
<dbReference type="GO" id="GO:0003677">
    <property type="term" value="F:DNA binding"/>
    <property type="evidence" value="ECO:0007669"/>
    <property type="project" value="UniProtKB-KW"/>
</dbReference>
<dbReference type="SUPFAM" id="SSF88659">
    <property type="entry name" value="Sigma3 and sigma4 domains of RNA polymerase sigma factors"/>
    <property type="match status" value="1"/>
</dbReference>
<dbReference type="AlphaFoldDB" id="A0A1Q2L4I9"/>
<dbReference type="SUPFAM" id="SSF88946">
    <property type="entry name" value="Sigma2 domain of RNA polymerase sigma factors"/>
    <property type="match status" value="1"/>
</dbReference>
<evidence type="ECO:0000313" key="8">
    <source>
        <dbReference type="EMBL" id="AQQ54987.1"/>
    </source>
</evidence>
<evidence type="ECO:0000313" key="9">
    <source>
        <dbReference type="Proteomes" id="UP000188184"/>
    </source>
</evidence>
<protein>
    <recommendedName>
        <fullName evidence="10">RNA polymerase subunit sigma</fullName>
    </recommendedName>
</protein>
<dbReference type="InterPro" id="IPR039425">
    <property type="entry name" value="RNA_pol_sigma-70-like"/>
</dbReference>
<dbReference type="NCBIfam" id="TIGR02937">
    <property type="entry name" value="sigma70-ECF"/>
    <property type="match status" value="1"/>
</dbReference>
<dbReference type="KEGG" id="pmar:B0X71_03775"/>
<keyword evidence="5" id="KW-0804">Transcription</keyword>
<dbReference type="InterPro" id="IPR014284">
    <property type="entry name" value="RNA_pol_sigma-70_dom"/>
</dbReference>
<evidence type="ECO:0000256" key="5">
    <source>
        <dbReference type="ARBA" id="ARBA00023163"/>
    </source>
</evidence>
<keyword evidence="9" id="KW-1185">Reference proteome</keyword>
<comment type="similarity">
    <text evidence="1">Belongs to the sigma-70 factor family. ECF subfamily.</text>
</comment>
<dbReference type="InterPro" id="IPR013249">
    <property type="entry name" value="RNA_pol_sigma70_r4_t2"/>
</dbReference>
<dbReference type="InterPro" id="IPR013325">
    <property type="entry name" value="RNA_pol_sigma_r2"/>
</dbReference>
<evidence type="ECO:0008006" key="10">
    <source>
        <dbReference type="Google" id="ProtNLM"/>
    </source>
</evidence>
<organism evidence="8 9">
    <name type="scientific">Planococcus lenghuensis</name>
    <dbReference type="NCBI Taxonomy" id="2213202"/>
    <lineage>
        <taxon>Bacteria</taxon>
        <taxon>Bacillati</taxon>
        <taxon>Bacillota</taxon>
        <taxon>Bacilli</taxon>
        <taxon>Bacillales</taxon>
        <taxon>Caryophanaceae</taxon>
        <taxon>Planococcus</taxon>
    </lineage>
</organism>
<dbReference type="Pfam" id="PF04542">
    <property type="entry name" value="Sigma70_r2"/>
    <property type="match status" value="1"/>
</dbReference>
<evidence type="ECO:0000256" key="1">
    <source>
        <dbReference type="ARBA" id="ARBA00010641"/>
    </source>
</evidence>
<dbReference type="EMBL" id="CP019640">
    <property type="protein sequence ID" value="AQQ54987.1"/>
    <property type="molecule type" value="Genomic_DNA"/>
</dbReference>
<evidence type="ECO:0000259" key="6">
    <source>
        <dbReference type="Pfam" id="PF04542"/>
    </source>
</evidence>
<dbReference type="InterPro" id="IPR007627">
    <property type="entry name" value="RNA_pol_sigma70_r2"/>
</dbReference>